<dbReference type="Gene3D" id="1.10.45.10">
    <property type="entry name" value="Vanillyl-alcohol Oxidase, Chain A, domain 4"/>
    <property type="match status" value="1"/>
</dbReference>
<proteinExistence type="predicted"/>
<gene>
    <name evidence="9" type="ORF">HER39_16855</name>
</gene>
<dbReference type="InterPro" id="IPR017900">
    <property type="entry name" value="4Fe4S_Fe_S_CS"/>
</dbReference>
<comment type="cofactor">
    <cofactor evidence="1">
        <name>FAD</name>
        <dbReference type="ChEBI" id="CHEBI:57692"/>
    </cofactor>
</comment>
<dbReference type="InterPro" id="IPR009051">
    <property type="entry name" value="Helical_ferredxn"/>
</dbReference>
<dbReference type="InterPro" id="IPR004113">
    <property type="entry name" value="FAD-bd_oxidored_4_C"/>
</dbReference>
<dbReference type="PROSITE" id="PS00198">
    <property type="entry name" value="4FE4S_FER_1"/>
    <property type="match status" value="1"/>
</dbReference>
<comment type="caution">
    <text evidence="9">The sequence shown here is derived from an EMBL/GenBank/DDBJ whole genome shotgun (WGS) entry which is preliminary data.</text>
</comment>
<evidence type="ECO:0000313" key="10">
    <source>
        <dbReference type="Proteomes" id="UP000523795"/>
    </source>
</evidence>
<dbReference type="Proteomes" id="UP000523795">
    <property type="component" value="Unassembled WGS sequence"/>
</dbReference>
<dbReference type="InterPro" id="IPR016164">
    <property type="entry name" value="FAD-linked_Oxase-like_C"/>
</dbReference>
<dbReference type="PANTHER" id="PTHR11748:SF111">
    <property type="entry name" value="D-LACTATE DEHYDROGENASE, MITOCHONDRIAL-RELATED"/>
    <property type="match status" value="1"/>
</dbReference>
<dbReference type="SUPFAM" id="SSF46548">
    <property type="entry name" value="alpha-helical ferredoxin"/>
    <property type="match status" value="1"/>
</dbReference>
<evidence type="ECO:0000256" key="7">
    <source>
        <dbReference type="ARBA" id="ARBA00023014"/>
    </source>
</evidence>
<keyword evidence="2" id="KW-0285">Flavoprotein</keyword>
<evidence type="ECO:0000256" key="2">
    <source>
        <dbReference type="ARBA" id="ARBA00022630"/>
    </source>
</evidence>
<protein>
    <submittedName>
        <fullName evidence="9">4Fe-4S dicluster domain-containing protein</fullName>
    </submittedName>
</protein>
<dbReference type="Pfam" id="PF13183">
    <property type="entry name" value="Fer4_8"/>
    <property type="match status" value="1"/>
</dbReference>
<keyword evidence="6" id="KW-0408">Iron</keyword>
<organism evidence="9 10">
    <name type="scientific">Arthrobacter deserti</name>
    <dbReference type="NCBI Taxonomy" id="1742687"/>
    <lineage>
        <taxon>Bacteria</taxon>
        <taxon>Bacillati</taxon>
        <taxon>Actinomycetota</taxon>
        <taxon>Actinomycetes</taxon>
        <taxon>Micrococcales</taxon>
        <taxon>Micrococcaceae</taxon>
        <taxon>Arthrobacter</taxon>
    </lineage>
</organism>
<dbReference type="InterPro" id="IPR017896">
    <property type="entry name" value="4Fe4S_Fe-S-bd"/>
</dbReference>
<name>A0ABX1JSB6_9MICC</name>
<keyword evidence="3" id="KW-0479">Metal-binding</keyword>
<keyword evidence="5" id="KW-0560">Oxidoreductase</keyword>
<evidence type="ECO:0000256" key="3">
    <source>
        <dbReference type="ARBA" id="ARBA00022723"/>
    </source>
</evidence>
<dbReference type="EMBL" id="JAAZSR010000443">
    <property type="protein sequence ID" value="NKX52207.1"/>
    <property type="molecule type" value="Genomic_DNA"/>
</dbReference>
<dbReference type="Pfam" id="PF02913">
    <property type="entry name" value="FAD-oxidase_C"/>
    <property type="match status" value="1"/>
</dbReference>
<keyword evidence="4" id="KW-0274">FAD</keyword>
<feature type="domain" description="4Fe-4S ferredoxin-type" evidence="8">
    <location>
        <begin position="83"/>
        <end position="113"/>
    </location>
</feature>
<dbReference type="SUPFAM" id="SSF55103">
    <property type="entry name" value="FAD-linked oxidases, C-terminal domain"/>
    <property type="match status" value="1"/>
</dbReference>
<evidence type="ECO:0000256" key="6">
    <source>
        <dbReference type="ARBA" id="ARBA00023004"/>
    </source>
</evidence>
<sequence length="226" mass="24195">EELDRYSAFTEDMADLVLGEGGSLEAEHGTGRVMAPYVRRQYGDEHYDVMRRLKDLFDPAGVLNPGVLLDDDPQAHLRHIKTAPPVAEEVDRCVSCGYCEPVCPSKDLTPTPRQRIATLRAIEAAGRAGDEDLARRLEADYDYESVQTCAVDGMCQTACPVDINTGLLVKRLRRADAGAVEGAAWDLAARHWGTVARGAGLALNAAAKVPAAAVAPVNTAARAVLG</sequence>
<feature type="non-terminal residue" evidence="9">
    <location>
        <position position="1"/>
    </location>
</feature>
<accession>A0ABX1JSB6</accession>
<evidence type="ECO:0000256" key="5">
    <source>
        <dbReference type="ARBA" id="ARBA00023002"/>
    </source>
</evidence>
<evidence type="ECO:0000256" key="4">
    <source>
        <dbReference type="ARBA" id="ARBA00022827"/>
    </source>
</evidence>
<evidence type="ECO:0000256" key="1">
    <source>
        <dbReference type="ARBA" id="ARBA00001974"/>
    </source>
</evidence>
<feature type="non-terminal residue" evidence="9">
    <location>
        <position position="226"/>
    </location>
</feature>
<dbReference type="Gene3D" id="1.10.1060.10">
    <property type="entry name" value="Alpha-helical ferredoxin"/>
    <property type="match status" value="1"/>
</dbReference>
<dbReference type="PROSITE" id="PS51379">
    <property type="entry name" value="4FE4S_FER_2"/>
    <property type="match status" value="1"/>
</dbReference>
<keyword evidence="7" id="KW-0411">Iron-sulfur</keyword>
<keyword evidence="10" id="KW-1185">Reference proteome</keyword>
<dbReference type="PANTHER" id="PTHR11748">
    <property type="entry name" value="D-LACTATE DEHYDROGENASE"/>
    <property type="match status" value="1"/>
</dbReference>
<reference evidence="9 10" key="1">
    <citation type="submission" date="2020-04" db="EMBL/GenBank/DDBJ databases">
        <authorList>
            <person name="Liu S."/>
        </authorList>
    </citation>
    <scope>NUCLEOTIDE SEQUENCE [LARGE SCALE GENOMIC DNA]</scope>
    <source>
        <strain evidence="9 10">CGMCC 1.15091</strain>
    </source>
</reference>
<dbReference type="InterPro" id="IPR016171">
    <property type="entry name" value="Vanillyl_alc_oxidase_C-sub2"/>
</dbReference>
<evidence type="ECO:0000259" key="8">
    <source>
        <dbReference type="PROSITE" id="PS51379"/>
    </source>
</evidence>
<evidence type="ECO:0000313" key="9">
    <source>
        <dbReference type="EMBL" id="NKX52207.1"/>
    </source>
</evidence>